<sequence>MWGVQMRLSAGTVCYGMYANAKSGNQGSIFRDGVVEGWDLHPGGGPDEEEDSPEDVLTAYIHSGHPVAHACAYAGLRPADARAVFGPPDAWVSLPERDYRAA</sequence>
<protein>
    <submittedName>
        <fullName evidence="1">Uncharacterized protein</fullName>
    </submittedName>
</protein>
<name>A0A919B656_9ACTN</name>
<dbReference type="AlphaFoldDB" id="A0A919B656"/>
<accession>A0A919B656</accession>
<evidence type="ECO:0000313" key="1">
    <source>
        <dbReference type="EMBL" id="GHF54534.1"/>
    </source>
</evidence>
<reference evidence="1" key="2">
    <citation type="submission" date="2020-09" db="EMBL/GenBank/DDBJ databases">
        <authorList>
            <person name="Sun Q."/>
            <person name="Ohkuma M."/>
        </authorList>
    </citation>
    <scope>NUCLEOTIDE SEQUENCE</scope>
    <source>
        <strain evidence="1">JCM 4059</strain>
    </source>
</reference>
<dbReference type="Proteomes" id="UP000638313">
    <property type="component" value="Unassembled WGS sequence"/>
</dbReference>
<reference evidence="1" key="1">
    <citation type="journal article" date="2014" name="Int. J. Syst. Evol. Microbiol.">
        <title>Complete genome sequence of Corynebacterium casei LMG S-19264T (=DSM 44701T), isolated from a smear-ripened cheese.</title>
        <authorList>
            <consortium name="US DOE Joint Genome Institute (JGI-PGF)"/>
            <person name="Walter F."/>
            <person name="Albersmeier A."/>
            <person name="Kalinowski J."/>
            <person name="Ruckert C."/>
        </authorList>
    </citation>
    <scope>NUCLEOTIDE SEQUENCE</scope>
    <source>
        <strain evidence="1">JCM 4059</strain>
    </source>
</reference>
<proteinExistence type="predicted"/>
<gene>
    <name evidence="1" type="ORF">GCM10010218_39730</name>
</gene>
<organism evidence="1 2">
    <name type="scientific">Streptomyces mashuensis</name>
    <dbReference type="NCBI Taxonomy" id="33904"/>
    <lineage>
        <taxon>Bacteria</taxon>
        <taxon>Bacillati</taxon>
        <taxon>Actinomycetota</taxon>
        <taxon>Actinomycetes</taxon>
        <taxon>Kitasatosporales</taxon>
        <taxon>Streptomycetaceae</taxon>
        <taxon>Streptomyces</taxon>
    </lineage>
</organism>
<comment type="caution">
    <text evidence="1">The sequence shown here is derived from an EMBL/GenBank/DDBJ whole genome shotgun (WGS) entry which is preliminary data.</text>
</comment>
<evidence type="ECO:0000313" key="2">
    <source>
        <dbReference type="Proteomes" id="UP000638313"/>
    </source>
</evidence>
<dbReference type="EMBL" id="BNBD01000008">
    <property type="protein sequence ID" value="GHF54534.1"/>
    <property type="molecule type" value="Genomic_DNA"/>
</dbReference>
<keyword evidence="2" id="KW-1185">Reference proteome</keyword>